<dbReference type="GO" id="GO:0004149">
    <property type="term" value="F:dihydrolipoyllysine-residue succinyltransferase activity"/>
    <property type="evidence" value="ECO:0007669"/>
    <property type="project" value="UniProtKB-EC"/>
</dbReference>
<dbReference type="InterPro" id="IPR001078">
    <property type="entry name" value="2-oxoacid_DH_actylTfrase"/>
</dbReference>
<dbReference type="InterPro" id="IPR011053">
    <property type="entry name" value="Single_hybrid_motif"/>
</dbReference>
<evidence type="ECO:0000313" key="14">
    <source>
        <dbReference type="EMBL" id="GIG36680.1"/>
    </source>
</evidence>
<comment type="catalytic activity">
    <reaction evidence="9">
        <text>N(6)-[(R)-dihydrolipoyl]-L-lysyl-[protein] + succinyl-CoA = N(6)-[(R)-S(8)-succinyldihydrolipoyl]-L-lysyl-[protein] + CoA</text>
        <dbReference type="Rhea" id="RHEA:15213"/>
        <dbReference type="Rhea" id="RHEA-COMP:10475"/>
        <dbReference type="Rhea" id="RHEA-COMP:20092"/>
        <dbReference type="ChEBI" id="CHEBI:57287"/>
        <dbReference type="ChEBI" id="CHEBI:57292"/>
        <dbReference type="ChEBI" id="CHEBI:83100"/>
        <dbReference type="ChEBI" id="CHEBI:83120"/>
        <dbReference type="EC" id="2.3.1.61"/>
    </reaction>
</comment>
<dbReference type="InterPro" id="IPR050537">
    <property type="entry name" value="2-oxoacid_dehydrogenase"/>
</dbReference>
<dbReference type="PANTHER" id="PTHR43416">
    <property type="entry name" value="DIHYDROLIPOYLLYSINE-RESIDUE SUCCINYLTRANSFERASE COMPONENT OF 2-OXOGLUTARATE DEHYDROGENASE COMPLEX, MITOCHONDRIAL-RELATED"/>
    <property type="match status" value="1"/>
</dbReference>
<evidence type="ECO:0000256" key="7">
    <source>
        <dbReference type="ARBA" id="ARBA00022823"/>
    </source>
</evidence>
<protein>
    <recommendedName>
        <fullName evidence="10">Dihydrolipoamide acetyltransferase component of pyruvate dehydrogenase complex</fullName>
        <ecNumber evidence="10">2.3.1.-</ecNumber>
    </recommendedName>
</protein>
<dbReference type="EMBL" id="BONO01000014">
    <property type="protein sequence ID" value="GIG36680.1"/>
    <property type="molecule type" value="Genomic_DNA"/>
</dbReference>
<evidence type="ECO:0000256" key="6">
    <source>
        <dbReference type="ARBA" id="ARBA00022679"/>
    </source>
</evidence>
<keyword evidence="8 10" id="KW-0012">Acyltransferase</keyword>
<dbReference type="Pfam" id="PF02817">
    <property type="entry name" value="E3_binding"/>
    <property type="match status" value="1"/>
</dbReference>
<dbReference type="PROSITE" id="PS00189">
    <property type="entry name" value="LIPOYL"/>
    <property type="match status" value="2"/>
</dbReference>
<feature type="compositionally biased region" description="Low complexity" evidence="11">
    <location>
        <begin position="224"/>
        <end position="258"/>
    </location>
</feature>
<dbReference type="Gene3D" id="4.10.320.10">
    <property type="entry name" value="E3-binding domain"/>
    <property type="match status" value="1"/>
</dbReference>
<feature type="domain" description="Peripheral subunit-binding (PSBD)" evidence="13">
    <location>
        <begin position="300"/>
        <end position="337"/>
    </location>
</feature>
<evidence type="ECO:0000256" key="1">
    <source>
        <dbReference type="ARBA" id="ARBA00001938"/>
    </source>
</evidence>
<dbReference type="GO" id="GO:0005829">
    <property type="term" value="C:cytosol"/>
    <property type="evidence" value="ECO:0007669"/>
    <property type="project" value="TreeGrafter"/>
</dbReference>
<comment type="similarity">
    <text evidence="4 10">Belongs to the 2-oxoacid dehydrogenase family.</text>
</comment>
<dbReference type="SUPFAM" id="SSF47005">
    <property type="entry name" value="Peripheral subunit-binding domain of 2-oxo acid dehydrogenase complex"/>
    <property type="match status" value="1"/>
</dbReference>
<feature type="region of interest" description="Disordered" evidence="11">
    <location>
        <begin position="344"/>
        <end position="381"/>
    </location>
</feature>
<dbReference type="SUPFAM" id="SSF52777">
    <property type="entry name" value="CoA-dependent acyltransferases"/>
    <property type="match status" value="1"/>
</dbReference>
<dbReference type="Gene3D" id="3.30.559.10">
    <property type="entry name" value="Chloramphenicol acetyltransferase-like domain"/>
    <property type="match status" value="1"/>
</dbReference>
<comment type="pathway">
    <text evidence="3">Amino-acid degradation; L-lysine degradation via saccharopine pathway; glutaryl-CoA from L-lysine: step 6/6.</text>
</comment>
<dbReference type="RefSeq" id="WP_203668699.1">
    <property type="nucleotide sequence ID" value="NZ_BONO01000014.1"/>
</dbReference>
<dbReference type="InterPro" id="IPR023213">
    <property type="entry name" value="CAT-like_dom_sf"/>
</dbReference>
<dbReference type="GO" id="GO:0006099">
    <property type="term" value="P:tricarboxylic acid cycle"/>
    <property type="evidence" value="ECO:0007669"/>
    <property type="project" value="UniProtKB-KW"/>
</dbReference>
<evidence type="ECO:0000259" key="13">
    <source>
        <dbReference type="PROSITE" id="PS51826"/>
    </source>
</evidence>
<reference evidence="14" key="1">
    <citation type="submission" date="2021-01" db="EMBL/GenBank/DDBJ databases">
        <title>Whole genome shotgun sequence of Cellulomonas pakistanensis NBRC 110800.</title>
        <authorList>
            <person name="Komaki H."/>
            <person name="Tamura T."/>
        </authorList>
    </citation>
    <scope>NUCLEOTIDE SEQUENCE</scope>
    <source>
        <strain evidence="14">NBRC 110800</strain>
    </source>
</reference>
<accession>A0A919PBT6</accession>
<comment type="function">
    <text evidence="2">E2 component of the 2-oxoglutarate dehydrogenase (OGDH) complex which catalyzes the second step in the conversion of 2-oxoglutarate to succinyl-CoA and CO(2).</text>
</comment>
<dbReference type="NCBIfam" id="TIGR02927">
    <property type="entry name" value="SucB_Actino"/>
    <property type="match status" value="1"/>
</dbReference>
<organism evidence="14 15">
    <name type="scientific">Cellulomonas pakistanensis</name>
    <dbReference type="NCBI Taxonomy" id="992287"/>
    <lineage>
        <taxon>Bacteria</taxon>
        <taxon>Bacillati</taxon>
        <taxon>Actinomycetota</taxon>
        <taxon>Actinomycetes</taxon>
        <taxon>Micrococcales</taxon>
        <taxon>Cellulomonadaceae</taxon>
        <taxon>Cellulomonas</taxon>
    </lineage>
</organism>
<keyword evidence="7 10" id="KW-0450">Lipoyl</keyword>
<proteinExistence type="inferred from homology"/>
<feature type="region of interest" description="Disordered" evidence="11">
    <location>
        <begin position="222"/>
        <end position="298"/>
    </location>
</feature>
<dbReference type="InterPro" id="IPR003016">
    <property type="entry name" value="2-oxoA_DH_lipoyl-BS"/>
</dbReference>
<dbReference type="Pfam" id="PF00198">
    <property type="entry name" value="2-oxoacid_dh"/>
    <property type="match status" value="1"/>
</dbReference>
<feature type="compositionally biased region" description="Pro residues" evidence="11">
    <location>
        <begin position="259"/>
        <end position="269"/>
    </location>
</feature>
<feature type="compositionally biased region" description="Low complexity" evidence="11">
    <location>
        <begin position="270"/>
        <end position="298"/>
    </location>
</feature>
<dbReference type="PROSITE" id="PS51826">
    <property type="entry name" value="PSBD"/>
    <property type="match status" value="1"/>
</dbReference>
<evidence type="ECO:0000313" key="15">
    <source>
        <dbReference type="Proteomes" id="UP000642125"/>
    </source>
</evidence>
<dbReference type="PANTHER" id="PTHR43416:SF8">
    <property type="entry name" value="LIPOAMIDE ACYLTRANSFERASE COMPONENT OF BRANCHED-CHAIN ALPHA-KETO ACID DEHYDROGENASE COMPLEX"/>
    <property type="match status" value="1"/>
</dbReference>
<evidence type="ECO:0000256" key="3">
    <source>
        <dbReference type="ARBA" id="ARBA00005145"/>
    </source>
</evidence>
<dbReference type="EC" id="2.3.1.-" evidence="10"/>
<evidence type="ECO:0000256" key="9">
    <source>
        <dbReference type="ARBA" id="ARBA00052761"/>
    </source>
</evidence>
<evidence type="ECO:0000259" key="12">
    <source>
        <dbReference type="PROSITE" id="PS50968"/>
    </source>
</evidence>
<feature type="domain" description="Lipoyl-binding" evidence="12">
    <location>
        <begin position="2"/>
        <end position="77"/>
    </location>
</feature>
<feature type="compositionally biased region" description="Low complexity" evidence="11">
    <location>
        <begin position="345"/>
        <end position="373"/>
    </location>
</feature>
<feature type="region of interest" description="Disordered" evidence="11">
    <location>
        <begin position="79"/>
        <end position="162"/>
    </location>
</feature>
<keyword evidence="5" id="KW-0816">Tricarboxylic acid cycle</keyword>
<comment type="cofactor">
    <cofactor evidence="1 10">
        <name>(R)-lipoate</name>
        <dbReference type="ChEBI" id="CHEBI:83088"/>
    </cofactor>
</comment>
<dbReference type="Proteomes" id="UP000642125">
    <property type="component" value="Unassembled WGS sequence"/>
</dbReference>
<name>A0A919PBT6_9CELL</name>
<dbReference type="InterPro" id="IPR004167">
    <property type="entry name" value="PSBD"/>
</dbReference>
<dbReference type="Gene3D" id="2.40.50.100">
    <property type="match status" value="2"/>
</dbReference>
<dbReference type="InterPro" id="IPR036625">
    <property type="entry name" value="E3-bd_dom_sf"/>
</dbReference>
<feature type="compositionally biased region" description="Low complexity" evidence="11">
    <location>
        <begin position="85"/>
        <end position="142"/>
    </location>
</feature>
<evidence type="ECO:0000256" key="10">
    <source>
        <dbReference type="RuleBase" id="RU003423"/>
    </source>
</evidence>
<evidence type="ECO:0000256" key="5">
    <source>
        <dbReference type="ARBA" id="ARBA00022532"/>
    </source>
</evidence>
<sequence length="611" mass="62418">MSDNVQLPALGESVTEGTVTRWLKNVGDRVEVDEPLLEISTDKVDTEVPSPFAGTLEQILVQEDETAEVGAVLAVIGDGSGAGGDSAPAQEAPAEQPAEQQQEAPAQTGATTQGEGYGSPSPEAESASPATEQPAPAPAAEAQDSGDGQQVTLPALGESVTEGTVTRWLKQVGDTVEVDEPLLEISTDKVDTEVPSPFAGTLQQILVGEDETAEVGAPLAVIGSGSAPAASGQSQDGAAQAAAPAVTEAAPQAAAPEEAPAPTPAPVPAPTQQQSTPAPQQESAPAPQQQAAPAQAQGSYLTPLVRKLAAEKGVDTSTLTGTGVGGRIRKEDVLEAAAKAEEAAKAAAAQQAPAASPSAPSAPAAGKPAEPSPLRGTTEKASRLRQVIAERMVDALHSQAQLTSVVEVDVTKVAKLRARAKDSFKAREGVNLTFLPFFVQAAVEALKVHPKINGVLEGKEITYHGTENIGIAVDTERGLVVPVIRDAGDLNLAGIGRKIADLAGRTRANKVTPDELSGATFTVTNTGSGGALFDTPIVPGGTSAILGTGAIVKRPVVVKGADGEEVIAIRSMCYLALSYDHRLVDGADASRYLMTVKQRIEEGAFEAEVGL</sequence>
<comment type="caution">
    <text evidence="14">The sequence shown here is derived from an EMBL/GenBank/DDBJ whole genome shotgun (WGS) entry which is preliminary data.</text>
</comment>
<gene>
    <name evidence="14" type="ORF">Cpa01nite_20610</name>
</gene>
<dbReference type="AlphaFoldDB" id="A0A919PBT6"/>
<dbReference type="Pfam" id="PF00364">
    <property type="entry name" value="Biotin_lipoyl"/>
    <property type="match status" value="2"/>
</dbReference>
<feature type="domain" description="Lipoyl-binding" evidence="12">
    <location>
        <begin position="148"/>
        <end position="223"/>
    </location>
</feature>
<evidence type="ECO:0000256" key="11">
    <source>
        <dbReference type="SAM" id="MobiDB-lite"/>
    </source>
</evidence>
<dbReference type="InterPro" id="IPR014276">
    <property type="entry name" value="2-oxoglutarate_DH_E2"/>
</dbReference>
<keyword evidence="6 10" id="KW-0808">Transferase</keyword>
<evidence type="ECO:0000256" key="4">
    <source>
        <dbReference type="ARBA" id="ARBA00007317"/>
    </source>
</evidence>
<dbReference type="SUPFAM" id="SSF51230">
    <property type="entry name" value="Single hybrid motif"/>
    <property type="match status" value="2"/>
</dbReference>
<evidence type="ECO:0000256" key="2">
    <source>
        <dbReference type="ARBA" id="ARBA00004052"/>
    </source>
</evidence>
<dbReference type="PROSITE" id="PS50968">
    <property type="entry name" value="BIOTINYL_LIPOYL"/>
    <property type="match status" value="2"/>
</dbReference>
<dbReference type="InterPro" id="IPR000089">
    <property type="entry name" value="Biotin_lipoyl"/>
</dbReference>
<keyword evidence="15" id="KW-1185">Reference proteome</keyword>
<evidence type="ECO:0000256" key="8">
    <source>
        <dbReference type="ARBA" id="ARBA00023315"/>
    </source>
</evidence>
<dbReference type="CDD" id="cd06849">
    <property type="entry name" value="lipoyl_domain"/>
    <property type="match status" value="2"/>
</dbReference>